<dbReference type="GO" id="GO:0003697">
    <property type="term" value="F:single-stranded DNA binding"/>
    <property type="evidence" value="ECO:0007669"/>
    <property type="project" value="InterPro"/>
</dbReference>
<dbReference type="GO" id="GO:1990879">
    <property type="term" value="C:CST complex"/>
    <property type="evidence" value="ECO:0007669"/>
    <property type="project" value="InterPro"/>
</dbReference>
<dbReference type="InterPro" id="IPR029146">
    <property type="entry name" value="Ten1_animal_plant"/>
</dbReference>
<evidence type="ECO:0000313" key="2">
    <source>
        <dbReference type="Proteomes" id="UP001149090"/>
    </source>
</evidence>
<protein>
    <submittedName>
        <fullName evidence="1">Cst complex subunit ten1</fullName>
    </submittedName>
</protein>
<sequence length="118" mass="14119">MKKKRNSENSFKFIFLNELNQIKERERIQILGRLFLIDLTDNSAQIRTEDGKIEIDISLISNIQIKIHEYYQINGIFYKKNENQFQLKAVSMKCMKGINYSVFKFSIQKLREFFGNKN</sequence>
<evidence type="ECO:0000313" key="1">
    <source>
        <dbReference type="EMBL" id="KAJ5078708.1"/>
    </source>
</evidence>
<dbReference type="Pfam" id="PF15490">
    <property type="entry name" value="Ten1_2"/>
    <property type="match status" value="1"/>
</dbReference>
<gene>
    <name evidence="1" type="ORF">M0811_14766</name>
</gene>
<reference evidence="1" key="1">
    <citation type="submission" date="2022-10" db="EMBL/GenBank/DDBJ databases">
        <title>Novel sulphate-reducing endosymbionts in the free-living metamonad Anaeramoeba.</title>
        <authorList>
            <person name="Jerlstrom-Hultqvist J."/>
            <person name="Cepicka I."/>
            <person name="Gallot-Lavallee L."/>
            <person name="Salas-Leiva D."/>
            <person name="Curtis B.A."/>
            <person name="Zahonova K."/>
            <person name="Pipaliya S."/>
            <person name="Dacks J."/>
            <person name="Roger A.J."/>
        </authorList>
    </citation>
    <scope>NUCLEOTIDE SEQUENCE</scope>
    <source>
        <strain evidence="1">BMAN</strain>
    </source>
</reference>
<dbReference type="AlphaFoldDB" id="A0A9Q0LTI2"/>
<dbReference type="Gene3D" id="2.40.50.140">
    <property type="entry name" value="Nucleic acid-binding proteins"/>
    <property type="match status" value="1"/>
</dbReference>
<organism evidence="1 2">
    <name type="scientific">Anaeramoeba ignava</name>
    <name type="common">Anaerobic marine amoeba</name>
    <dbReference type="NCBI Taxonomy" id="1746090"/>
    <lineage>
        <taxon>Eukaryota</taxon>
        <taxon>Metamonada</taxon>
        <taxon>Anaeramoebidae</taxon>
        <taxon>Anaeramoeba</taxon>
    </lineage>
</organism>
<proteinExistence type="predicted"/>
<dbReference type="EMBL" id="JAPDFW010000048">
    <property type="protein sequence ID" value="KAJ5078708.1"/>
    <property type="molecule type" value="Genomic_DNA"/>
</dbReference>
<accession>A0A9Q0LTI2</accession>
<name>A0A9Q0LTI2_ANAIG</name>
<dbReference type="Proteomes" id="UP001149090">
    <property type="component" value="Unassembled WGS sequence"/>
</dbReference>
<comment type="caution">
    <text evidence="1">The sequence shown here is derived from an EMBL/GenBank/DDBJ whole genome shotgun (WGS) entry which is preliminary data.</text>
</comment>
<dbReference type="InterPro" id="IPR012340">
    <property type="entry name" value="NA-bd_OB-fold"/>
</dbReference>
<keyword evidence="2" id="KW-1185">Reference proteome</keyword>